<keyword evidence="10" id="KW-1185">Reference proteome</keyword>
<keyword evidence="3" id="KW-0813">Transport</keyword>
<feature type="transmembrane region" description="Helical" evidence="8">
    <location>
        <begin position="398"/>
        <end position="424"/>
    </location>
</feature>
<comment type="similarity">
    <text evidence="2">Belongs to the BCCT transporter (TC 2.A.15) family.</text>
</comment>
<evidence type="ECO:0000256" key="6">
    <source>
        <dbReference type="ARBA" id="ARBA00022989"/>
    </source>
</evidence>
<dbReference type="PANTHER" id="PTHR30047">
    <property type="entry name" value="HIGH-AFFINITY CHOLINE TRANSPORT PROTEIN-RELATED"/>
    <property type="match status" value="1"/>
</dbReference>
<comment type="caution">
    <text evidence="9">The sequence shown here is derived from an EMBL/GenBank/DDBJ whole genome shotgun (WGS) entry which is preliminary data.</text>
</comment>
<name>A0ABS2CBY6_9NEIS</name>
<keyword evidence="4" id="KW-1003">Cell membrane</keyword>
<proteinExistence type="inferred from homology"/>
<dbReference type="Pfam" id="PF02028">
    <property type="entry name" value="BCCT"/>
    <property type="match status" value="1"/>
</dbReference>
<dbReference type="InterPro" id="IPR000060">
    <property type="entry name" value="BCCT_transptr"/>
</dbReference>
<sequence>MTTSTFVNRSTLCWPVVIPSLIFVLALLMFSIFSPGDTEQIFITSKVWVTQYFSWFYTLAVAAFVTLLVGIAMSRYGKIRLGPDDAEPEFKFSSWIAMLFAAGMGVGLMYFGVGEPIQHLIAPPTAQVGTPAAAREAMLVTFFHWGIHAWAIYGVVGLVLAYFGFRYNLPLTVRSGLYPILKDKINGPWGHAVDVFALCGTIFGIATTLGYGVMQLSAGLTHVTGWNFGGLPMQLALIAAVVFLAGLSAASGVGKGVRILSELNLGLAIALMGFVLIAGPTLYLLGAFSENIGNYLSNIVDLTFRNFTYEAANSEGWYQGWTILYWAWWISWAPFVGMFIARISRGRTLREFIIGVLLIPATFNFLWMTVFGNSAIWIDTHTAMGALSASASNVDALLFAFLDYLPLAGLSSALAMTLIAIFFVTSADSGAMVIDNIASRGNPNSPVWQRLFWAVVLGVVAGCLLTAGGLKALQAMTIVAALPFAIVMLLLSWGLLKGLRVDELHSRQKLSHASNFWNGKLWRKRLAQILRQPNRDDVHRFFAETVTPAMYLIEQELTQRGVKARVQFIDEDTLQLVVEQDRLRDFVYGVKCTQQAVPDFALANEALPLSSQPVTFEPTTYFVDGRKGYDIQYFTEEEMLADILKQYERHLSLSLNADAALLQHAPSHRFGV</sequence>
<feature type="transmembrane region" description="Helical" evidence="8">
    <location>
        <begin position="451"/>
        <end position="470"/>
    </location>
</feature>
<feature type="transmembrane region" description="Helical" evidence="8">
    <location>
        <begin position="233"/>
        <end position="253"/>
    </location>
</feature>
<evidence type="ECO:0000256" key="8">
    <source>
        <dbReference type="SAM" id="Phobius"/>
    </source>
</evidence>
<feature type="transmembrane region" description="Helical" evidence="8">
    <location>
        <begin position="53"/>
        <end position="73"/>
    </location>
</feature>
<dbReference type="Proteomes" id="UP001195660">
    <property type="component" value="Unassembled WGS sequence"/>
</dbReference>
<dbReference type="RefSeq" id="WP_203571001.1">
    <property type="nucleotide sequence ID" value="NZ_WOFE01000003.1"/>
</dbReference>
<evidence type="ECO:0000256" key="1">
    <source>
        <dbReference type="ARBA" id="ARBA00004651"/>
    </source>
</evidence>
<evidence type="ECO:0000313" key="9">
    <source>
        <dbReference type="EMBL" id="MBM5571667.1"/>
    </source>
</evidence>
<accession>A0ABS2CBY6</accession>
<dbReference type="PANTHER" id="PTHR30047:SF7">
    <property type="entry name" value="HIGH-AFFINITY CHOLINE TRANSPORT PROTEIN"/>
    <property type="match status" value="1"/>
</dbReference>
<gene>
    <name evidence="9" type="ORF">GM173_08750</name>
</gene>
<keyword evidence="6 8" id="KW-1133">Transmembrane helix</keyword>
<protein>
    <submittedName>
        <fullName evidence="9">BCCT family transporter</fullName>
    </submittedName>
</protein>
<evidence type="ECO:0000256" key="5">
    <source>
        <dbReference type="ARBA" id="ARBA00022692"/>
    </source>
</evidence>
<evidence type="ECO:0000256" key="7">
    <source>
        <dbReference type="ARBA" id="ARBA00023136"/>
    </source>
</evidence>
<comment type="subcellular location">
    <subcellularLocation>
        <location evidence="1">Cell membrane</location>
        <topology evidence="1">Multi-pass membrane protein</topology>
    </subcellularLocation>
</comment>
<dbReference type="InterPro" id="IPR018093">
    <property type="entry name" value="BCCT_CS"/>
</dbReference>
<feature type="transmembrane region" description="Helical" evidence="8">
    <location>
        <begin position="94"/>
        <end position="113"/>
    </location>
</feature>
<feature type="transmembrane region" description="Helical" evidence="8">
    <location>
        <begin position="192"/>
        <end position="213"/>
    </location>
</feature>
<organism evidence="9 10">
    <name type="scientific">Deefgea chitinilytica</name>
    <dbReference type="NCBI Taxonomy" id="570276"/>
    <lineage>
        <taxon>Bacteria</taxon>
        <taxon>Pseudomonadati</taxon>
        <taxon>Pseudomonadota</taxon>
        <taxon>Betaproteobacteria</taxon>
        <taxon>Neisseriales</taxon>
        <taxon>Chitinibacteraceae</taxon>
        <taxon>Deefgea</taxon>
    </lineage>
</organism>
<evidence type="ECO:0000313" key="10">
    <source>
        <dbReference type="Proteomes" id="UP001195660"/>
    </source>
</evidence>
<dbReference type="PROSITE" id="PS01303">
    <property type="entry name" value="BCCT"/>
    <property type="match status" value="1"/>
</dbReference>
<feature type="transmembrane region" description="Helical" evidence="8">
    <location>
        <begin position="265"/>
        <end position="288"/>
    </location>
</feature>
<keyword evidence="5 8" id="KW-0812">Transmembrane</keyword>
<evidence type="ECO:0000256" key="2">
    <source>
        <dbReference type="ARBA" id="ARBA00005658"/>
    </source>
</evidence>
<feature type="transmembrane region" description="Helical" evidence="8">
    <location>
        <begin position="145"/>
        <end position="165"/>
    </location>
</feature>
<feature type="transmembrane region" description="Helical" evidence="8">
    <location>
        <begin position="12"/>
        <end position="33"/>
    </location>
</feature>
<feature type="transmembrane region" description="Helical" evidence="8">
    <location>
        <begin position="476"/>
        <end position="496"/>
    </location>
</feature>
<dbReference type="EMBL" id="WOFE01000003">
    <property type="protein sequence ID" value="MBM5571667.1"/>
    <property type="molecule type" value="Genomic_DNA"/>
</dbReference>
<keyword evidence="7 8" id="KW-0472">Membrane</keyword>
<evidence type="ECO:0000256" key="4">
    <source>
        <dbReference type="ARBA" id="ARBA00022475"/>
    </source>
</evidence>
<dbReference type="NCBIfam" id="TIGR00842">
    <property type="entry name" value="bcct"/>
    <property type="match status" value="1"/>
</dbReference>
<feature type="transmembrane region" description="Helical" evidence="8">
    <location>
        <begin position="323"/>
        <end position="341"/>
    </location>
</feature>
<reference evidence="9 10" key="1">
    <citation type="submission" date="2019-11" db="EMBL/GenBank/DDBJ databases">
        <title>Novel Deefgea species.</title>
        <authorList>
            <person name="Han J.-H."/>
        </authorList>
    </citation>
    <scope>NUCLEOTIDE SEQUENCE [LARGE SCALE GENOMIC DNA]</scope>
    <source>
        <strain evidence="9 10">LMG 24817</strain>
    </source>
</reference>
<evidence type="ECO:0000256" key="3">
    <source>
        <dbReference type="ARBA" id="ARBA00022448"/>
    </source>
</evidence>
<feature type="transmembrane region" description="Helical" evidence="8">
    <location>
        <begin position="353"/>
        <end position="378"/>
    </location>
</feature>